<name>A0AA39INQ8_9BILA</name>
<dbReference type="AlphaFoldDB" id="A0AA39INQ8"/>
<dbReference type="InterPro" id="IPR002602">
    <property type="entry name" value="DB"/>
</dbReference>
<keyword evidence="1" id="KW-0732">Signal</keyword>
<proteinExistence type="predicted"/>
<evidence type="ECO:0000259" key="2">
    <source>
        <dbReference type="Pfam" id="PF01682"/>
    </source>
</evidence>
<reference evidence="3" key="1">
    <citation type="submission" date="2023-06" db="EMBL/GenBank/DDBJ databases">
        <title>Genomic analysis of the entomopathogenic nematode Steinernema hermaphroditum.</title>
        <authorList>
            <person name="Schwarz E.M."/>
            <person name="Heppert J.K."/>
            <person name="Baniya A."/>
            <person name="Schwartz H.T."/>
            <person name="Tan C.-H."/>
            <person name="Antoshechkin I."/>
            <person name="Sternberg P.W."/>
            <person name="Goodrich-Blair H."/>
            <person name="Dillman A.R."/>
        </authorList>
    </citation>
    <scope>NUCLEOTIDE SEQUENCE</scope>
    <source>
        <strain evidence="3">PS9179</strain>
        <tissue evidence="3">Whole animal</tissue>
    </source>
</reference>
<dbReference type="PANTHER" id="PTHR46705">
    <property type="entry name" value="PROTEIN CBG09805"/>
    <property type="match status" value="1"/>
</dbReference>
<feature type="signal peptide" evidence="1">
    <location>
        <begin position="1"/>
        <end position="24"/>
    </location>
</feature>
<keyword evidence="4" id="KW-1185">Reference proteome</keyword>
<sequence length="210" mass="22325">MTSSVSLVVLSALGLLFVAQLSEACFASGVCGGYGCPTAVASCGGGCGGGYSCGAYGCFKARAASSKTLVASGEEAPRAQNPDQKFMSCCRDRNLPDACLRHCSFATYTRDALQAMYFRSDKCPLQAAAELQFCAAQGRDHRECCARNGVASTLSGQKCLTFCDQRPGNVTQLDMTYMSCFDRFESMKGCFWNDLTQGSGAGPARRFDNL</sequence>
<evidence type="ECO:0000313" key="4">
    <source>
        <dbReference type="Proteomes" id="UP001175271"/>
    </source>
</evidence>
<evidence type="ECO:0000256" key="1">
    <source>
        <dbReference type="SAM" id="SignalP"/>
    </source>
</evidence>
<gene>
    <name evidence="3" type="ORF">QR680_010368</name>
</gene>
<dbReference type="PANTHER" id="PTHR46705:SF9">
    <property type="entry name" value="DOMAIN OF UNKNOWN FUNCTION DB DOMAIN-CONTAINING PROTEIN"/>
    <property type="match status" value="1"/>
</dbReference>
<dbReference type="Proteomes" id="UP001175271">
    <property type="component" value="Unassembled WGS sequence"/>
</dbReference>
<dbReference type="EMBL" id="JAUCMV010000001">
    <property type="protein sequence ID" value="KAK0427688.1"/>
    <property type="molecule type" value="Genomic_DNA"/>
</dbReference>
<evidence type="ECO:0000313" key="3">
    <source>
        <dbReference type="EMBL" id="KAK0427688.1"/>
    </source>
</evidence>
<feature type="chain" id="PRO_5041239846" description="Domain of unknown function DB domain-containing protein" evidence="1">
    <location>
        <begin position="25"/>
        <end position="210"/>
    </location>
</feature>
<accession>A0AA39INQ8</accession>
<comment type="caution">
    <text evidence="3">The sequence shown here is derived from an EMBL/GenBank/DDBJ whole genome shotgun (WGS) entry which is preliminary data.</text>
</comment>
<protein>
    <recommendedName>
        <fullName evidence="2">Domain of unknown function DB domain-containing protein</fullName>
    </recommendedName>
</protein>
<organism evidence="3 4">
    <name type="scientific">Steinernema hermaphroditum</name>
    <dbReference type="NCBI Taxonomy" id="289476"/>
    <lineage>
        <taxon>Eukaryota</taxon>
        <taxon>Metazoa</taxon>
        <taxon>Ecdysozoa</taxon>
        <taxon>Nematoda</taxon>
        <taxon>Chromadorea</taxon>
        <taxon>Rhabditida</taxon>
        <taxon>Tylenchina</taxon>
        <taxon>Panagrolaimomorpha</taxon>
        <taxon>Strongyloidoidea</taxon>
        <taxon>Steinernematidae</taxon>
        <taxon>Steinernema</taxon>
    </lineage>
</organism>
<dbReference type="Pfam" id="PF01682">
    <property type="entry name" value="DB"/>
    <property type="match status" value="1"/>
</dbReference>
<feature type="domain" description="Domain of unknown function DB" evidence="2">
    <location>
        <begin position="89"/>
        <end position="191"/>
    </location>
</feature>